<evidence type="ECO:0000259" key="9">
    <source>
        <dbReference type="Pfam" id="PF12704"/>
    </source>
</evidence>
<dbReference type="Proteomes" id="UP000292373">
    <property type="component" value="Unassembled WGS sequence"/>
</dbReference>
<organism evidence="10 11">
    <name type="scientific">Propioniciclava sinopodophylli</name>
    <dbReference type="NCBI Taxonomy" id="1837344"/>
    <lineage>
        <taxon>Bacteria</taxon>
        <taxon>Bacillati</taxon>
        <taxon>Actinomycetota</taxon>
        <taxon>Actinomycetes</taxon>
        <taxon>Propionibacteriales</taxon>
        <taxon>Propionibacteriaceae</taxon>
        <taxon>Propioniciclava</taxon>
    </lineage>
</organism>
<evidence type="ECO:0000256" key="4">
    <source>
        <dbReference type="ARBA" id="ARBA00022989"/>
    </source>
</evidence>
<dbReference type="InterPro" id="IPR003838">
    <property type="entry name" value="ABC3_permease_C"/>
</dbReference>
<dbReference type="Pfam" id="PF12704">
    <property type="entry name" value="MacB_PCD"/>
    <property type="match status" value="1"/>
</dbReference>
<comment type="subcellular location">
    <subcellularLocation>
        <location evidence="1">Cell membrane</location>
        <topology evidence="1">Multi-pass membrane protein</topology>
    </subcellularLocation>
</comment>
<comment type="similarity">
    <text evidence="6">Belongs to the ABC-4 integral membrane protein family.</text>
</comment>
<keyword evidence="4 7" id="KW-1133">Transmembrane helix</keyword>
<feature type="domain" description="ABC3 transporter permease C-terminal" evidence="8">
    <location>
        <begin position="288"/>
        <end position="400"/>
    </location>
</feature>
<dbReference type="OrthoDB" id="9780560at2"/>
<feature type="transmembrane region" description="Helical" evidence="7">
    <location>
        <begin position="368"/>
        <end position="390"/>
    </location>
</feature>
<evidence type="ECO:0000256" key="1">
    <source>
        <dbReference type="ARBA" id="ARBA00004651"/>
    </source>
</evidence>
<evidence type="ECO:0000256" key="2">
    <source>
        <dbReference type="ARBA" id="ARBA00022475"/>
    </source>
</evidence>
<comment type="caution">
    <text evidence="10">The sequence shown here is derived from an EMBL/GenBank/DDBJ whole genome shotgun (WGS) entry which is preliminary data.</text>
</comment>
<keyword evidence="3 7" id="KW-0812">Transmembrane</keyword>
<keyword evidence="2" id="KW-1003">Cell membrane</keyword>
<reference evidence="10 11" key="1">
    <citation type="submission" date="2019-01" db="EMBL/GenBank/DDBJ databases">
        <title>Lactibacter flavus gen. nov., sp. nov., a novel bacterium of the family Propionibacteriaceae isolated from raw milk and dairy products.</title>
        <authorList>
            <person name="Huptas C."/>
            <person name="Wenning M."/>
            <person name="Breitenwieser F."/>
            <person name="Doll E."/>
            <person name="Von Neubeck M."/>
            <person name="Busse H.-J."/>
            <person name="Scherer S."/>
        </authorList>
    </citation>
    <scope>NUCLEOTIDE SEQUENCE [LARGE SCALE GENOMIC DNA]</scope>
    <source>
        <strain evidence="10 11">KCTC 33808</strain>
    </source>
</reference>
<dbReference type="EMBL" id="SDMQ01000002">
    <property type="protein sequence ID" value="TBT87368.1"/>
    <property type="molecule type" value="Genomic_DNA"/>
</dbReference>
<name>A0A4Q9KG13_9ACTN</name>
<proteinExistence type="inferred from homology"/>
<keyword evidence="5 7" id="KW-0472">Membrane</keyword>
<keyword evidence="11" id="KW-1185">Reference proteome</keyword>
<dbReference type="GO" id="GO:0022857">
    <property type="term" value="F:transmembrane transporter activity"/>
    <property type="evidence" value="ECO:0007669"/>
    <property type="project" value="TreeGrafter"/>
</dbReference>
<evidence type="ECO:0000256" key="5">
    <source>
        <dbReference type="ARBA" id="ARBA00023136"/>
    </source>
</evidence>
<feature type="domain" description="MacB-like periplasmic core" evidence="9">
    <location>
        <begin position="21"/>
        <end position="247"/>
    </location>
</feature>
<dbReference type="PANTHER" id="PTHR30572">
    <property type="entry name" value="MEMBRANE COMPONENT OF TRANSPORTER-RELATED"/>
    <property type="match status" value="1"/>
</dbReference>
<feature type="transmembrane region" description="Helical" evidence="7">
    <location>
        <begin position="21"/>
        <end position="41"/>
    </location>
</feature>
<evidence type="ECO:0000259" key="8">
    <source>
        <dbReference type="Pfam" id="PF02687"/>
    </source>
</evidence>
<feature type="transmembrane region" description="Helical" evidence="7">
    <location>
        <begin position="338"/>
        <end position="362"/>
    </location>
</feature>
<protein>
    <submittedName>
        <fullName evidence="10">FtsX-like permease family protein</fullName>
    </submittedName>
</protein>
<dbReference type="Pfam" id="PF02687">
    <property type="entry name" value="FtsX"/>
    <property type="match status" value="1"/>
</dbReference>
<evidence type="ECO:0000313" key="11">
    <source>
        <dbReference type="Proteomes" id="UP000292373"/>
    </source>
</evidence>
<dbReference type="GO" id="GO:0005886">
    <property type="term" value="C:plasma membrane"/>
    <property type="evidence" value="ECO:0007669"/>
    <property type="project" value="UniProtKB-SubCell"/>
</dbReference>
<dbReference type="PANTHER" id="PTHR30572:SF4">
    <property type="entry name" value="ABC TRANSPORTER PERMEASE YTRF"/>
    <property type="match status" value="1"/>
</dbReference>
<evidence type="ECO:0000256" key="7">
    <source>
        <dbReference type="SAM" id="Phobius"/>
    </source>
</evidence>
<evidence type="ECO:0000313" key="10">
    <source>
        <dbReference type="EMBL" id="TBT87368.1"/>
    </source>
</evidence>
<evidence type="ECO:0000256" key="6">
    <source>
        <dbReference type="ARBA" id="ARBA00038076"/>
    </source>
</evidence>
<feature type="transmembrane region" description="Helical" evidence="7">
    <location>
        <begin position="284"/>
        <end position="308"/>
    </location>
</feature>
<sequence>MSWSETFRTAVEALLGRRMRSLLTMLGILIGIAAVMLTVGLGEGARQQITAEINKLGSNLLIVMPGSLSNASLRSSSSVMTLTLDDADLIADPAVAPDVAGVAPVMGTRVSVQYGTDDWSSQATGTTTAWPEVRARNLIDGRFFTEVEQASAAQVVVLGPTTAGNLFSDTPAVGQEVVISGQTFLVVGVLESVGANSMTNDDDLVVLPITTVAQRLVPPSSARSLQAIYVAARDDAAISSAHQQITRAITVNHARTTADQDFSIMTFQALLSAMDTMTAVLTTLLAGLAAISLVVGGIGVMNIMLVSVTERVREIGLRKALGATPALIRRQFLVEAGILGLLGGALGVALGVLGAAILTPLLDLQVTVSLPATLLALTVSLGIGIGAGTYPAARAANLPPIDALRSE</sequence>
<dbReference type="RefSeq" id="WP_131167154.1">
    <property type="nucleotide sequence ID" value="NZ_CANLBI010000001.1"/>
</dbReference>
<accession>A0A4Q9KG13</accession>
<dbReference type="InterPro" id="IPR025857">
    <property type="entry name" value="MacB_PCD"/>
</dbReference>
<dbReference type="AlphaFoldDB" id="A0A4Q9KG13"/>
<gene>
    <name evidence="10" type="ORF">ET989_03415</name>
</gene>
<dbReference type="InterPro" id="IPR050250">
    <property type="entry name" value="Macrolide_Exporter_MacB"/>
</dbReference>
<evidence type="ECO:0000256" key="3">
    <source>
        <dbReference type="ARBA" id="ARBA00022692"/>
    </source>
</evidence>